<dbReference type="UniPathway" id="UPA00074">
    <property type="reaction ID" value="UER00133"/>
</dbReference>
<dbReference type="PROSITE" id="PS51855">
    <property type="entry name" value="MGS"/>
    <property type="match status" value="1"/>
</dbReference>
<evidence type="ECO:0000259" key="11">
    <source>
        <dbReference type="PROSITE" id="PS51855"/>
    </source>
</evidence>
<feature type="domain" description="MGS-like" evidence="11">
    <location>
        <begin position="1"/>
        <end position="143"/>
    </location>
</feature>
<comment type="similarity">
    <text evidence="3 10">Belongs to the PurH family.</text>
</comment>
<keyword evidence="7 10" id="KW-0511">Multifunctional enzyme</keyword>
<protein>
    <recommendedName>
        <fullName evidence="10">Bifunctional purine biosynthesis protein PurH</fullName>
    </recommendedName>
    <domain>
        <recommendedName>
            <fullName evidence="10">Phosphoribosylaminoimidazolecarboxamide formyltransferase</fullName>
            <ecNumber evidence="10">2.1.2.3</ecNumber>
        </recommendedName>
        <alternativeName>
            <fullName evidence="10">AICAR transformylase</fullName>
        </alternativeName>
    </domain>
    <domain>
        <recommendedName>
            <fullName evidence="10">IMP cyclohydrolase</fullName>
            <ecNumber evidence="10">3.5.4.10</ecNumber>
        </recommendedName>
        <alternativeName>
            <fullName evidence="10">ATIC</fullName>
        </alternativeName>
        <alternativeName>
            <fullName evidence="10">IMP synthase</fullName>
        </alternativeName>
        <alternativeName>
            <fullName evidence="10">Inosinicase</fullName>
        </alternativeName>
    </domain>
</protein>
<evidence type="ECO:0000256" key="7">
    <source>
        <dbReference type="ARBA" id="ARBA00023268"/>
    </source>
</evidence>
<organism evidence="12">
    <name type="scientific">uncultured Chloroflexia bacterium</name>
    <dbReference type="NCBI Taxonomy" id="1672391"/>
    <lineage>
        <taxon>Bacteria</taxon>
        <taxon>Bacillati</taxon>
        <taxon>Chloroflexota</taxon>
        <taxon>Chloroflexia</taxon>
        <taxon>environmental samples</taxon>
    </lineage>
</organism>
<dbReference type="FunFam" id="3.40.140.20:FF:000001">
    <property type="entry name" value="Bifunctional purine biosynthesis protein PurH"/>
    <property type="match status" value="1"/>
</dbReference>
<dbReference type="SUPFAM" id="SSF53927">
    <property type="entry name" value="Cytidine deaminase-like"/>
    <property type="match status" value="1"/>
</dbReference>
<dbReference type="EC" id="2.1.2.3" evidence="10"/>
<evidence type="ECO:0000256" key="1">
    <source>
        <dbReference type="ARBA" id="ARBA00004844"/>
    </source>
</evidence>
<dbReference type="AlphaFoldDB" id="A0A6J4J8J6"/>
<dbReference type="SUPFAM" id="SSF52335">
    <property type="entry name" value="Methylglyoxal synthase-like"/>
    <property type="match status" value="1"/>
</dbReference>
<dbReference type="Gene3D" id="3.40.50.1380">
    <property type="entry name" value="Methylglyoxal synthase-like domain"/>
    <property type="match status" value="1"/>
</dbReference>
<dbReference type="InterPro" id="IPR024051">
    <property type="entry name" value="AICAR_Tfase_dup_dom_sf"/>
</dbReference>
<comment type="catalytic activity">
    <reaction evidence="9 10">
        <text>IMP + H2O = 5-formamido-1-(5-phospho-D-ribosyl)imidazole-4-carboxamide</text>
        <dbReference type="Rhea" id="RHEA:18445"/>
        <dbReference type="ChEBI" id="CHEBI:15377"/>
        <dbReference type="ChEBI" id="CHEBI:58053"/>
        <dbReference type="ChEBI" id="CHEBI:58467"/>
        <dbReference type="EC" id="3.5.4.10"/>
    </reaction>
</comment>
<dbReference type="SMART" id="SM00851">
    <property type="entry name" value="MGS"/>
    <property type="match status" value="1"/>
</dbReference>
<dbReference type="PANTHER" id="PTHR11692">
    <property type="entry name" value="BIFUNCTIONAL PURINE BIOSYNTHESIS PROTEIN PURH"/>
    <property type="match status" value="1"/>
</dbReference>
<evidence type="ECO:0000313" key="12">
    <source>
        <dbReference type="EMBL" id="CAA9272366.1"/>
    </source>
</evidence>
<gene>
    <name evidence="10" type="primary">purH</name>
    <name evidence="12" type="ORF">AVDCRST_MAG26-2887</name>
</gene>
<keyword evidence="5 10" id="KW-0658">Purine biosynthesis</keyword>
<dbReference type="GO" id="GO:0004643">
    <property type="term" value="F:phosphoribosylaminoimidazolecarboxamide formyltransferase activity"/>
    <property type="evidence" value="ECO:0007669"/>
    <property type="project" value="UniProtKB-UniRule"/>
</dbReference>
<dbReference type="GO" id="GO:0005829">
    <property type="term" value="C:cytosol"/>
    <property type="evidence" value="ECO:0007669"/>
    <property type="project" value="TreeGrafter"/>
</dbReference>
<dbReference type="GO" id="GO:0003937">
    <property type="term" value="F:IMP cyclohydrolase activity"/>
    <property type="evidence" value="ECO:0007669"/>
    <property type="project" value="UniProtKB-UniRule"/>
</dbReference>
<evidence type="ECO:0000256" key="9">
    <source>
        <dbReference type="ARBA" id="ARBA00050687"/>
    </source>
</evidence>
<dbReference type="Pfam" id="PF02142">
    <property type="entry name" value="MGS"/>
    <property type="match status" value="1"/>
</dbReference>
<dbReference type="Gene3D" id="3.40.140.20">
    <property type="match status" value="2"/>
</dbReference>
<dbReference type="NCBIfam" id="NF002049">
    <property type="entry name" value="PRK00881.1"/>
    <property type="match status" value="1"/>
</dbReference>
<dbReference type="EMBL" id="CADCTK010000665">
    <property type="protein sequence ID" value="CAA9272366.1"/>
    <property type="molecule type" value="Genomic_DNA"/>
</dbReference>
<proteinExistence type="inferred from homology"/>
<dbReference type="NCBIfam" id="TIGR00355">
    <property type="entry name" value="purH"/>
    <property type="match status" value="1"/>
</dbReference>
<evidence type="ECO:0000256" key="3">
    <source>
        <dbReference type="ARBA" id="ARBA00007667"/>
    </source>
</evidence>
<dbReference type="CDD" id="cd01421">
    <property type="entry name" value="IMPCH"/>
    <property type="match status" value="1"/>
</dbReference>
<evidence type="ECO:0000256" key="4">
    <source>
        <dbReference type="ARBA" id="ARBA00022679"/>
    </source>
</evidence>
<keyword evidence="4 10" id="KW-0808">Transferase</keyword>
<reference evidence="12" key="1">
    <citation type="submission" date="2020-02" db="EMBL/GenBank/DDBJ databases">
        <authorList>
            <person name="Meier V. D."/>
        </authorList>
    </citation>
    <scope>NUCLEOTIDE SEQUENCE</scope>
    <source>
        <strain evidence="12">AVDCRST_MAG26</strain>
    </source>
</reference>
<dbReference type="HAMAP" id="MF_00139">
    <property type="entry name" value="PurH"/>
    <property type="match status" value="1"/>
</dbReference>
<dbReference type="InterPro" id="IPR011607">
    <property type="entry name" value="MGS-like_dom"/>
</dbReference>
<dbReference type="EC" id="3.5.4.10" evidence="10"/>
<dbReference type="SMART" id="SM00798">
    <property type="entry name" value="AICARFT_IMPCHas"/>
    <property type="match status" value="1"/>
</dbReference>
<dbReference type="FunFam" id="3.40.50.1380:FF:000001">
    <property type="entry name" value="Bifunctional purine biosynthesis protein PurH"/>
    <property type="match status" value="1"/>
</dbReference>
<name>A0A6J4J8J6_9CHLR</name>
<evidence type="ECO:0000256" key="8">
    <source>
        <dbReference type="ARBA" id="ARBA00050488"/>
    </source>
</evidence>
<evidence type="ECO:0000256" key="2">
    <source>
        <dbReference type="ARBA" id="ARBA00004954"/>
    </source>
</evidence>
<comment type="pathway">
    <text evidence="2 10">Purine metabolism; IMP biosynthesis via de novo pathway; 5-formamido-1-(5-phospho-D-ribosyl)imidazole-4-carboxamide from 5-amino-1-(5-phospho-D-ribosyl)imidazole-4-carboxamide (10-formyl THF route): step 1/1.</text>
</comment>
<evidence type="ECO:0000256" key="5">
    <source>
        <dbReference type="ARBA" id="ARBA00022755"/>
    </source>
</evidence>
<dbReference type="InterPro" id="IPR002695">
    <property type="entry name" value="PurH-like"/>
</dbReference>
<dbReference type="InterPro" id="IPR036914">
    <property type="entry name" value="MGS-like_dom_sf"/>
</dbReference>
<comment type="pathway">
    <text evidence="1 10">Purine metabolism; IMP biosynthesis via de novo pathway; IMP from 5-formamido-1-(5-phospho-D-ribosyl)imidazole-4-carboxamide: step 1/1.</text>
</comment>
<dbReference type="Pfam" id="PF01808">
    <property type="entry name" value="AICARFT_IMPCHas"/>
    <property type="match status" value="1"/>
</dbReference>
<accession>A0A6J4J8J6</accession>
<dbReference type="PANTHER" id="PTHR11692:SF0">
    <property type="entry name" value="BIFUNCTIONAL PURINE BIOSYNTHESIS PROTEIN ATIC"/>
    <property type="match status" value="1"/>
</dbReference>
<keyword evidence="6 10" id="KW-0378">Hydrolase</keyword>
<evidence type="ECO:0000256" key="10">
    <source>
        <dbReference type="HAMAP-Rule" id="MF_00139"/>
    </source>
</evidence>
<dbReference type="GO" id="GO:0006189">
    <property type="term" value="P:'de novo' IMP biosynthetic process"/>
    <property type="evidence" value="ECO:0007669"/>
    <property type="project" value="UniProtKB-UniRule"/>
</dbReference>
<dbReference type="InterPro" id="IPR016193">
    <property type="entry name" value="Cytidine_deaminase-like"/>
</dbReference>
<comment type="domain">
    <text evidence="10">The IMP cyclohydrolase activity resides in the N-terminal region.</text>
</comment>
<dbReference type="PIRSF" id="PIRSF000414">
    <property type="entry name" value="AICARFT_IMPCHas"/>
    <property type="match status" value="1"/>
</dbReference>
<evidence type="ECO:0000256" key="6">
    <source>
        <dbReference type="ARBA" id="ARBA00022801"/>
    </source>
</evidence>
<sequence>MRAIVSVSDKRGIIDLARGLVAQGVELFSTGGTLRTLNEGGIPARSVSELTGFPEILEGRVKTLHPAVHAGILHRRDRAGDLQQLAEHGIEALDIVVVNLYPFRETVSRPGVELMDALEQIDIGGPTLLRAAAKNFPYVLPVVDPNDYGFVLELVRSGEATPEERRRLAAKAFAHTASYDSAIAAYLSTEQLPDTLPMSWRKLQSLRYGENPHQPAAWYRDDRPVTGAITSARQLQGKDLSFTNILDADSALQIVRAFPEPVVTIIKHTNPCGLACDGDLVAAHAAARSGDPVSAFGGVVALNRPVDAAVAEAMGRYFYEIVVAPEFTSGARQLFAAKQNLRLLEVDMDQPLSLGLDMRRVSGGLLLQVADPVAVDQGDWRVVTERAPDAEEWDALLFAWKACAFVKSNAIVLARGRVLVGMGAGQPSRVDATMLAARKAGERARDSVLASDAFFPKPDGVEAAAAAGVRAIAQPGGSQGDEACIEAANRLGLAMVFTGRRHFRH</sequence>
<comment type="catalytic activity">
    <reaction evidence="8 10">
        <text>(6R)-10-formyltetrahydrofolate + 5-amino-1-(5-phospho-beta-D-ribosyl)imidazole-4-carboxamide = 5-formamido-1-(5-phospho-D-ribosyl)imidazole-4-carboxamide + (6S)-5,6,7,8-tetrahydrofolate</text>
        <dbReference type="Rhea" id="RHEA:22192"/>
        <dbReference type="ChEBI" id="CHEBI:57453"/>
        <dbReference type="ChEBI" id="CHEBI:58467"/>
        <dbReference type="ChEBI" id="CHEBI:58475"/>
        <dbReference type="ChEBI" id="CHEBI:195366"/>
        <dbReference type="EC" id="2.1.2.3"/>
    </reaction>
</comment>